<feature type="transmembrane region" description="Helical" evidence="8">
    <location>
        <begin position="227"/>
        <end position="246"/>
    </location>
</feature>
<dbReference type="AlphaFoldDB" id="A0A1H4L001"/>
<comment type="subcellular location">
    <subcellularLocation>
        <location evidence="1 8">Cell membrane</location>
        <topology evidence="1 8">Multi-pass membrane protein</topology>
    </subcellularLocation>
</comment>
<evidence type="ECO:0000256" key="8">
    <source>
        <dbReference type="RuleBase" id="RU363041"/>
    </source>
</evidence>
<dbReference type="OrthoDB" id="3782574at2"/>
<feature type="transmembrane region" description="Helical" evidence="8">
    <location>
        <begin position="200"/>
        <end position="220"/>
    </location>
</feature>
<evidence type="ECO:0000313" key="9">
    <source>
        <dbReference type="EMBL" id="SEB63688.1"/>
    </source>
</evidence>
<evidence type="ECO:0000256" key="7">
    <source>
        <dbReference type="ARBA" id="ARBA00023136"/>
    </source>
</evidence>
<feature type="transmembrane region" description="Helical" evidence="8">
    <location>
        <begin position="174"/>
        <end position="194"/>
    </location>
</feature>
<keyword evidence="7 8" id="KW-0472">Membrane</keyword>
<accession>A0A1H4L001</accession>
<organism evidence="9 10">
    <name type="scientific">Tsukamurella tyrosinosolvens</name>
    <dbReference type="NCBI Taxonomy" id="57704"/>
    <lineage>
        <taxon>Bacteria</taxon>
        <taxon>Bacillati</taxon>
        <taxon>Actinomycetota</taxon>
        <taxon>Actinomycetes</taxon>
        <taxon>Mycobacteriales</taxon>
        <taxon>Tsukamurellaceae</taxon>
        <taxon>Tsukamurella</taxon>
    </lineage>
</organism>
<feature type="transmembrane region" description="Helical" evidence="8">
    <location>
        <begin position="6"/>
        <end position="26"/>
    </location>
</feature>
<evidence type="ECO:0000256" key="4">
    <source>
        <dbReference type="ARBA" id="ARBA00022475"/>
    </source>
</evidence>
<dbReference type="GO" id="GO:0005886">
    <property type="term" value="C:plasma membrane"/>
    <property type="evidence" value="ECO:0007669"/>
    <property type="project" value="UniProtKB-SubCell"/>
</dbReference>
<keyword evidence="6 8" id="KW-1133">Transmembrane helix</keyword>
<comment type="similarity">
    <text evidence="2 8">Belongs to the 4-toluene sulfonate uptake permease (TSUP) (TC 2.A.102) family.</text>
</comment>
<evidence type="ECO:0000256" key="6">
    <source>
        <dbReference type="ARBA" id="ARBA00022989"/>
    </source>
</evidence>
<protein>
    <recommendedName>
        <fullName evidence="8">Probable membrane transporter protein</fullName>
    </recommendedName>
</protein>
<reference evidence="10" key="1">
    <citation type="submission" date="2016-10" db="EMBL/GenBank/DDBJ databases">
        <authorList>
            <person name="Varghese N."/>
            <person name="Submissions S."/>
        </authorList>
    </citation>
    <scope>NUCLEOTIDE SEQUENCE [LARGE SCALE GENOMIC DNA]</scope>
    <source>
        <strain evidence="10">DSM 44234</strain>
    </source>
</reference>
<feature type="transmembrane region" description="Helical" evidence="8">
    <location>
        <begin position="77"/>
        <end position="96"/>
    </location>
</feature>
<dbReference type="STRING" id="57704.SAMN04489793_0397"/>
<keyword evidence="5 8" id="KW-0812">Transmembrane</keyword>
<keyword evidence="4 8" id="KW-1003">Cell membrane</keyword>
<dbReference type="EMBL" id="FNSA01000003">
    <property type="protein sequence ID" value="SEB63688.1"/>
    <property type="molecule type" value="Genomic_DNA"/>
</dbReference>
<evidence type="ECO:0000256" key="5">
    <source>
        <dbReference type="ARBA" id="ARBA00022692"/>
    </source>
</evidence>
<dbReference type="InterPro" id="IPR052017">
    <property type="entry name" value="TSUP"/>
</dbReference>
<evidence type="ECO:0000313" key="10">
    <source>
        <dbReference type="Proteomes" id="UP000182241"/>
    </source>
</evidence>
<evidence type="ECO:0000256" key="3">
    <source>
        <dbReference type="ARBA" id="ARBA00022448"/>
    </source>
</evidence>
<name>A0A1H4L001_TSUTY</name>
<dbReference type="Proteomes" id="UP000182241">
    <property type="component" value="Unassembled WGS sequence"/>
</dbReference>
<dbReference type="Pfam" id="PF01925">
    <property type="entry name" value="TauE"/>
    <property type="match status" value="1"/>
</dbReference>
<evidence type="ECO:0000256" key="2">
    <source>
        <dbReference type="ARBA" id="ARBA00009142"/>
    </source>
</evidence>
<dbReference type="InterPro" id="IPR002781">
    <property type="entry name" value="TM_pro_TauE-like"/>
</dbReference>
<sequence length="247" mass="24821">MTALTVAALVVAGFGAGLIGYITGLASIVSYPALLAFGLSPVAANVTNTVAMVAVGGGSIASSASELAKDRSQMRTLAAAAVAGGAVGSALLLLAPGDTFERVVPVLIAVAAIAILLQPHLHERAAVRRLARFYPAGVFLVAVYGGYFGAGAGVMILALTLLATSEPLWRAAMLKSYVLGLANLVAAIGFAVFGPVHWPAAIAMAIGGFAGGWCGPPVVARIDAAKLRVAVAVCGLGLAAWLARVWF</sequence>
<feature type="transmembrane region" description="Helical" evidence="8">
    <location>
        <begin position="103"/>
        <end position="121"/>
    </location>
</feature>
<evidence type="ECO:0000256" key="1">
    <source>
        <dbReference type="ARBA" id="ARBA00004651"/>
    </source>
</evidence>
<feature type="transmembrane region" description="Helical" evidence="8">
    <location>
        <begin position="133"/>
        <end position="162"/>
    </location>
</feature>
<dbReference type="RefSeq" id="WP_068740454.1">
    <property type="nucleotide sequence ID" value="NZ_CBDRGN010000005.1"/>
</dbReference>
<dbReference type="PANTHER" id="PTHR30269">
    <property type="entry name" value="TRANSMEMBRANE PROTEIN YFCA"/>
    <property type="match status" value="1"/>
</dbReference>
<keyword evidence="3" id="KW-0813">Transport</keyword>
<proteinExistence type="inferred from homology"/>
<keyword evidence="10" id="KW-1185">Reference proteome</keyword>
<gene>
    <name evidence="9" type="ORF">SAMN04489793_0397</name>
</gene>
<dbReference type="PANTHER" id="PTHR30269:SF0">
    <property type="entry name" value="MEMBRANE TRANSPORTER PROTEIN YFCA-RELATED"/>
    <property type="match status" value="1"/>
</dbReference>